<feature type="transmembrane region" description="Helical" evidence="1">
    <location>
        <begin position="249"/>
        <end position="270"/>
    </location>
</feature>
<evidence type="ECO:0000256" key="1">
    <source>
        <dbReference type="SAM" id="Phobius"/>
    </source>
</evidence>
<sequence>MAAMSDRRAPSTLRRSRHPAVGALDRGGALLQARLRDVLVGSAIILVPAIALNLWMTVVAFDRFDSDDALLPSFAGGTTGSGVEDVSAWMAIWFVSFVTTLVGAFAAQILLGQRFGTVVTMRRAMTQTLKRFPAVAWLWLLTHWWVPVFTLVIVSSQDADVGGLIFMYAVFALFASTFTLLAVPAMVGERIGAFAAAKRAFRLARLRFGACMMFVVLATLLASAFLVGLATLAPLLEVSGFVRFGGLTWLVQGVLVQIGVLAVVPLVALATAQMYVEVRLDAEGLDLVIEADAAFGAVR</sequence>
<feature type="transmembrane region" description="Helical" evidence="1">
    <location>
        <begin position="208"/>
        <end position="229"/>
    </location>
</feature>
<keyword evidence="3" id="KW-1185">Reference proteome</keyword>
<keyword evidence="1" id="KW-1133">Transmembrane helix</keyword>
<evidence type="ECO:0008006" key="4">
    <source>
        <dbReference type="Google" id="ProtNLM"/>
    </source>
</evidence>
<feature type="transmembrane region" description="Helical" evidence="1">
    <location>
        <begin position="88"/>
        <end position="111"/>
    </location>
</feature>
<protein>
    <recommendedName>
        <fullName evidence="4">Glycerophosphoryl diester phosphodiesterase membrane domain-containing protein</fullName>
    </recommendedName>
</protein>
<evidence type="ECO:0000313" key="2">
    <source>
        <dbReference type="EMBL" id="BAN01544.1"/>
    </source>
</evidence>
<dbReference type="Proteomes" id="UP000011863">
    <property type="component" value="Chromosome"/>
</dbReference>
<accession>A0A6C7DZL0</accession>
<feature type="transmembrane region" description="Helical" evidence="1">
    <location>
        <begin position="132"/>
        <end position="153"/>
    </location>
</feature>
<dbReference type="KEGG" id="aym:YM304_12300"/>
<reference evidence="2 3" key="1">
    <citation type="journal article" date="2013" name="Int. J. Syst. Evol. Microbiol.">
        <title>Ilumatobacter nonamiense sp. nov. and Ilumatobacter coccineum sp. nov., isolated from seashore sand.</title>
        <authorList>
            <person name="Matsumoto A."/>
            <person name="Kasai H."/>
            <person name="Matsuo Y."/>
            <person name="Shizuri Y."/>
            <person name="Ichikawa N."/>
            <person name="Fujita N."/>
            <person name="Omura S."/>
            <person name="Takahashi Y."/>
        </authorList>
    </citation>
    <scope>NUCLEOTIDE SEQUENCE [LARGE SCALE GENOMIC DNA]</scope>
    <source>
        <strain evidence="3">NBRC 103263 / KCTC 29153 / YM16-304</strain>
    </source>
</reference>
<organism evidence="2 3">
    <name type="scientific">Ilumatobacter coccineus (strain NBRC 103263 / KCTC 29153 / YM16-304)</name>
    <dbReference type="NCBI Taxonomy" id="1313172"/>
    <lineage>
        <taxon>Bacteria</taxon>
        <taxon>Bacillati</taxon>
        <taxon>Actinomycetota</taxon>
        <taxon>Acidimicrobiia</taxon>
        <taxon>Acidimicrobiales</taxon>
        <taxon>Ilumatobacteraceae</taxon>
        <taxon>Ilumatobacter</taxon>
    </lineage>
</organism>
<keyword evidence="1" id="KW-0472">Membrane</keyword>
<name>A0A6C7DZL0_ILUCY</name>
<feature type="transmembrane region" description="Helical" evidence="1">
    <location>
        <begin position="38"/>
        <end position="61"/>
    </location>
</feature>
<dbReference type="EMBL" id="AP012057">
    <property type="protein sequence ID" value="BAN01544.1"/>
    <property type="molecule type" value="Genomic_DNA"/>
</dbReference>
<keyword evidence="1" id="KW-0812">Transmembrane</keyword>
<proteinExistence type="predicted"/>
<evidence type="ECO:0000313" key="3">
    <source>
        <dbReference type="Proteomes" id="UP000011863"/>
    </source>
</evidence>
<dbReference type="AlphaFoldDB" id="A0A6C7DZL0"/>
<feature type="transmembrane region" description="Helical" evidence="1">
    <location>
        <begin position="165"/>
        <end position="187"/>
    </location>
</feature>
<gene>
    <name evidence="2" type="ORF">YM304_12300</name>
</gene>